<evidence type="ECO:0000313" key="2">
    <source>
        <dbReference type="EMBL" id="KAK3356270.1"/>
    </source>
</evidence>
<evidence type="ECO:0000313" key="3">
    <source>
        <dbReference type="Proteomes" id="UP001278500"/>
    </source>
</evidence>
<sequence>MAILTGYPGLEVTVEVDGQRAQEYDAPADEVEARAKETNFYSIPQVPIQGSGSPYTIKYIESKPGKPFAFEIDSTNFFIPSPDAKKHMVEYQCFLDGTPTGYYRLVGGTKKRMRSYKSGNNNSGWKRHEFQFSTLEIVEGGDEKQVDRTKEYGTLLVKLWHVIVLQRREPKRALQGPVPVQSVSEKALKGRSVDNKVHFTSEPISGSWTEGKFGFVDPERRPFAIFEFRYRTMEGLMCEGIVPRPVKNEDDQVTDIENEHQPFTRIKPEPENTRGIKRELMDPTPFPVCYKLRRLENGKVEIDLTDD</sequence>
<keyword evidence="3" id="KW-1185">Reference proteome</keyword>
<dbReference type="EMBL" id="JAUEPP010000001">
    <property type="protein sequence ID" value="KAK3356270.1"/>
    <property type="molecule type" value="Genomic_DNA"/>
</dbReference>
<dbReference type="RefSeq" id="XP_062687647.1">
    <property type="nucleotide sequence ID" value="XM_062826196.1"/>
</dbReference>
<feature type="domain" description="DUF7918" evidence="1">
    <location>
        <begin position="9"/>
        <end position="244"/>
    </location>
</feature>
<dbReference type="AlphaFoldDB" id="A0AAE0MX94"/>
<reference evidence="2" key="2">
    <citation type="submission" date="2023-06" db="EMBL/GenBank/DDBJ databases">
        <authorList>
            <consortium name="Lawrence Berkeley National Laboratory"/>
            <person name="Haridas S."/>
            <person name="Hensen N."/>
            <person name="Bonometti L."/>
            <person name="Westerberg I."/>
            <person name="Brannstrom I.O."/>
            <person name="Guillou S."/>
            <person name="Cros-Aarteil S."/>
            <person name="Calhoun S."/>
            <person name="Kuo A."/>
            <person name="Mondo S."/>
            <person name="Pangilinan J."/>
            <person name="Riley R."/>
            <person name="Labutti K."/>
            <person name="Andreopoulos B."/>
            <person name="Lipzen A."/>
            <person name="Chen C."/>
            <person name="Yanf M."/>
            <person name="Daum C."/>
            <person name="Ng V."/>
            <person name="Clum A."/>
            <person name="Steindorff A."/>
            <person name="Ohm R."/>
            <person name="Martin F."/>
            <person name="Silar P."/>
            <person name="Natvig D."/>
            <person name="Lalanne C."/>
            <person name="Gautier V."/>
            <person name="Ament-Velasquez S.L."/>
            <person name="Kruys A."/>
            <person name="Hutchinson M.I."/>
            <person name="Powell A.J."/>
            <person name="Barry K."/>
            <person name="Miller A.N."/>
            <person name="Grigoriev I.V."/>
            <person name="Debuchy R."/>
            <person name="Gladieux P."/>
            <person name="Thoren M.H."/>
            <person name="Johannesson H."/>
        </authorList>
    </citation>
    <scope>NUCLEOTIDE SEQUENCE</scope>
    <source>
        <strain evidence="2">CBS 560.94</strain>
    </source>
</reference>
<comment type="caution">
    <text evidence="2">The sequence shown here is derived from an EMBL/GenBank/DDBJ whole genome shotgun (WGS) entry which is preliminary data.</text>
</comment>
<name>A0AAE0MX94_9PEZI</name>
<dbReference type="InterPro" id="IPR057678">
    <property type="entry name" value="DUF7918"/>
</dbReference>
<gene>
    <name evidence="2" type="ORF">B0H65DRAFT_454518</name>
</gene>
<evidence type="ECO:0000259" key="1">
    <source>
        <dbReference type="Pfam" id="PF25534"/>
    </source>
</evidence>
<dbReference type="PANTHER" id="PTHR36223:SF1">
    <property type="entry name" value="TRANSCRIPTION ELONGATION FACTOR EAF N-TERMINAL DOMAIN-CONTAINING PROTEIN"/>
    <property type="match status" value="1"/>
</dbReference>
<proteinExistence type="predicted"/>
<dbReference type="Proteomes" id="UP001278500">
    <property type="component" value="Unassembled WGS sequence"/>
</dbReference>
<accession>A0AAE0MX94</accession>
<protein>
    <recommendedName>
        <fullName evidence="1">DUF7918 domain-containing protein</fullName>
    </recommendedName>
</protein>
<dbReference type="Pfam" id="PF25534">
    <property type="entry name" value="DUF7918"/>
    <property type="match status" value="1"/>
</dbReference>
<dbReference type="PANTHER" id="PTHR36223">
    <property type="entry name" value="BETA-LACTAMASE-TYPE TRANSPEPTIDASE FOLD DOMAIN CONTAINING PROTEIN"/>
    <property type="match status" value="1"/>
</dbReference>
<dbReference type="GeneID" id="87863350"/>
<organism evidence="2 3">
    <name type="scientific">Neurospora tetraspora</name>
    <dbReference type="NCBI Taxonomy" id="94610"/>
    <lineage>
        <taxon>Eukaryota</taxon>
        <taxon>Fungi</taxon>
        <taxon>Dikarya</taxon>
        <taxon>Ascomycota</taxon>
        <taxon>Pezizomycotina</taxon>
        <taxon>Sordariomycetes</taxon>
        <taxon>Sordariomycetidae</taxon>
        <taxon>Sordariales</taxon>
        <taxon>Sordariaceae</taxon>
        <taxon>Neurospora</taxon>
    </lineage>
</organism>
<reference evidence="2" key="1">
    <citation type="journal article" date="2023" name="Mol. Phylogenet. Evol.">
        <title>Genome-scale phylogeny and comparative genomics of the fungal order Sordariales.</title>
        <authorList>
            <person name="Hensen N."/>
            <person name="Bonometti L."/>
            <person name="Westerberg I."/>
            <person name="Brannstrom I.O."/>
            <person name="Guillou S."/>
            <person name="Cros-Aarteil S."/>
            <person name="Calhoun S."/>
            <person name="Haridas S."/>
            <person name="Kuo A."/>
            <person name="Mondo S."/>
            <person name="Pangilinan J."/>
            <person name="Riley R."/>
            <person name="LaButti K."/>
            <person name="Andreopoulos B."/>
            <person name="Lipzen A."/>
            <person name="Chen C."/>
            <person name="Yan M."/>
            <person name="Daum C."/>
            <person name="Ng V."/>
            <person name="Clum A."/>
            <person name="Steindorff A."/>
            <person name="Ohm R.A."/>
            <person name="Martin F."/>
            <person name="Silar P."/>
            <person name="Natvig D.O."/>
            <person name="Lalanne C."/>
            <person name="Gautier V."/>
            <person name="Ament-Velasquez S.L."/>
            <person name="Kruys A."/>
            <person name="Hutchinson M.I."/>
            <person name="Powell A.J."/>
            <person name="Barry K."/>
            <person name="Miller A.N."/>
            <person name="Grigoriev I.V."/>
            <person name="Debuchy R."/>
            <person name="Gladieux P."/>
            <person name="Hiltunen Thoren M."/>
            <person name="Johannesson H."/>
        </authorList>
    </citation>
    <scope>NUCLEOTIDE SEQUENCE</scope>
    <source>
        <strain evidence="2">CBS 560.94</strain>
    </source>
</reference>